<evidence type="ECO:0000256" key="3">
    <source>
        <dbReference type="ARBA" id="ARBA00022833"/>
    </source>
</evidence>
<evidence type="ECO:0000256" key="5">
    <source>
        <dbReference type="SAM" id="Coils"/>
    </source>
</evidence>
<dbReference type="PANTHER" id="PTHR47718:SF13">
    <property type="entry name" value="OS09G0290500 PROTEIN"/>
    <property type="match status" value="1"/>
</dbReference>
<keyword evidence="1" id="KW-0479">Metal-binding</keyword>
<protein>
    <submittedName>
        <fullName evidence="7">Protein FAR1-RELATED SEQUENCE 5</fullName>
    </submittedName>
</protein>
<dbReference type="InterPro" id="IPR006564">
    <property type="entry name" value="Znf_PMZ"/>
</dbReference>
<dbReference type="InterPro" id="IPR018289">
    <property type="entry name" value="MULE_transposase_dom"/>
</dbReference>
<dbReference type="Pfam" id="PF03101">
    <property type="entry name" value="FAR1"/>
    <property type="match status" value="1"/>
</dbReference>
<evidence type="ECO:0000259" key="6">
    <source>
        <dbReference type="PROSITE" id="PS50966"/>
    </source>
</evidence>
<dbReference type="GO" id="GO:0008270">
    <property type="term" value="F:zinc ion binding"/>
    <property type="evidence" value="ECO:0007669"/>
    <property type="project" value="UniProtKB-KW"/>
</dbReference>
<dbReference type="PANTHER" id="PTHR47718">
    <property type="entry name" value="OS01G0519700 PROTEIN"/>
    <property type="match status" value="1"/>
</dbReference>
<evidence type="ECO:0000256" key="4">
    <source>
        <dbReference type="PROSITE-ProRule" id="PRU00325"/>
    </source>
</evidence>
<feature type="coiled-coil region" evidence="5">
    <location>
        <begin position="634"/>
        <end position="671"/>
    </location>
</feature>
<dbReference type="EMBL" id="CACSLK010013932">
    <property type="protein sequence ID" value="CAA0815941.1"/>
    <property type="molecule type" value="Genomic_DNA"/>
</dbReference>
<dbReference type="PROSITE" id="PS50966">
    <property type="entry name" value="ZF_SWIM"/>
    <property type="match status" value="1"/>
</dbReference>
<dbReference type="OrthoDB" id="1845384at2759"/>
<name>A0A9N7MW75_STRHE</name>
<evidence type="ECO:0000256" key="1">
    <source>
        <dbReference type="ARBA" id="ARBA00022723"/>
    </source>
</evidence>
<organism evidence="7 8">
    <name type="scientific">Striga hermonthica</name>
    <name type="common">Purple witchweed</name>
    <name type="synonym">Buchnera hermonthica</name>
    <dbReference type="NCBI Taxonomy" id="68872"/>
    <lineage>
        <taxon>Eukaryota</taxon>
        <taxon>Viridiplantae</taxon>
        <taxon>Streptophyta</taxon>
        <taxon>Embryophyta</taxon>
        <taxon>Tracheophyta</taxon>
        <taxon>Spermatophyta</taxon>
        <taxon>Magnoliopsida</taxon>
        <taxon>eudicotyledons</taxon>
        <taxon>Gunneridae</taxon>
        <taxon>Pentapetalae</taxon>
        <taxon>asterids</taxon>
        <taxon>lamiids</taxon>
        <taxon>Lamiales</taxon>
        <taxon>Orobanchaceae</taxon>
        <taxon>Buchnereae</taxon>
        <taxon>Striga</taxon>
    </lineage>
</organism>
<dbReference type="SMART" id="SM00575">
    <property type="entry name" value="ZnF_PMZ"/>
    <property type="match status" value="1"/>
</dbReference>
<evidence type="ECO:0000256" key="2">
    <source>
        <dbReference type="ARBA" id="ARBA00022771"/>
    </source>
</evidence>
<comment type="caution">
    <text evidence="7">The sequence shown here is derived from an EMBL/GenBank/DDBJ whole genome shotgun (WGS) entry which is preliminary data.</text>
</comment>
<reference evidence="7" key="1">
    <citation type="submission" date="2019-12" db="EMBL/GenBank/DDBJ databases">
        <authorList>
            <person name="Scholes J."/>
        </authorList>
    </citation>
    <scope>NUCLEOTIDE SEQUENCE</scope>
</reference>
<accession>A0A9N7MW75</accession>
<dbReference type="AlphaFoldDB" id="A0A9N7MW75"/>
<dbReference type="InterPro" id="IPR007527">
    <property type="entry name" value="Znf_SWIM"/>
</dbReference>
<keyword evidence="2 4" id="KW-0863">Zinc-finger</keyword>
<keyword evidence="5" id="KW-0175">Coiled coil</keyword>
<dbReference type="InterPro" id="IPR004330">
    <property type="entry name" value="FAR1_DNA_bnd_dom"/>
</dbReference>
<dbReference type="Proteomes" id="UP001153555">
    <property type="component" value="Unassembled WGS sequence"/>
</dbReference>
<dbReference type="Pfam" id="PF10551">
    <property type="entry name" value="MULE"/>
    <property type="match status" value="1"/>
</dbReference>
<proteinExistence type="predicted"/>
<keyword evidence="8" id="KW-1185">Reference proteome</keyword>
<sequence length="673" mass="78180">MKRSSKRGDDGVVRYFTFACVKNDQKKKSAGKNSFAPKLSTKTGCKAKIRLTLCDDGNIRVTTVHLDHDHLLSPGKSRHFRCNRKIADHVKRRLEINDEAGIGVSKNYHSLIVEANGYENVTFNEKDCRNHIEKVRRSKLGVGDAEAVCKYFAQMQEVDKNFFSAVDIDEESRIRNLFWADGRSRAAYEDFGDVITFDTTYLTNKYKMPFAPFVGVNHHGQSVLFGCGLLTNEDTDSFVWLFESWLKCMSGCRPKGIITDQCKAMKNAIEIVFGNSTRHRLCLWHIMKKIPEKLSGYSEYEDIKTFMQTVVYDALTEDEFDSGWSLMIGGYNLHDNEWLQGLYTDRERWVPTYVKNSFWAGMSTTQRSEGMNAFFKGFVNHKTTLKQFVALYEQALKRKVEKENVADYESWNSRFDCLSNYDIEKQFQSAYTNVKFREFQDELRDKFYCQSSLVKIENSVYEYKVEEDVKVGDIRKDVTFTVSFDESTHEVNCVCRLFEFRGILCRHIMSVLIARKINEVHPRYILPRWRKDIKRRYTLVRIGYNPLSQQMQRCEKICKAFHEVAIIAADDEEKYELVMKGIRELKLRISSDDIVHEETAQAFSSQPQNYVEQQKVLGGENKVLSPVVTRGKGRPATKRKISRLEAVVQKLKRKNQNKKLKETKAKKLKCTKV</sequence>
<evidence type="ECO:0000313" key="8">
    <source>
        <dbReference type="Proteomes" id="UP001153555"/>
    </source>
</evidence>
<evidence type="ECO:0000313" key="7">
    <source>
        <dbReference type="EMBL" id="CAA0815941.1"/>
    </source>
</evidence>
<gene>
    <name evidence="7" type="ORF">SHERM_15809</name>
</gene>
<dbReference type="Pfam" id="PF04434">
    <property type="entry name" value="SWIM"/>
    <property type="match status" value="1"/>
</dbReference>
<keyword evidence="3" id="KW-0862">Zinc</keyword>
<feature type="domain" description="SWIM-type" evidence="6">
    <location>
        <begin position="480"/>
        <end position="516"/>
    </location>
</feature>